<dbReference type="GO" id="GO:0071230">
    <property type="term" value="P:cellular response to amino acid stimulus"/>
    <property type="evidence" value="ECO:0007669"/>
    <property type="project" value="InterPro"/>
</dbReference>
<evidence type="ECO:0000256" key="4">
    <source>
        <dbReference type="ARBA" id="ARBA00023139"/>
    </source>
</evidence>
<gene>
    <name evidence="6" type="ORF">QBC33DRAFT_555170</name>
</gene>
<comment type="subcellular location">
    <subcellularLocation>
        <location evidence="1">Endomembrane system</location>
    </subcellularLocation>
</comment>
<dbReference type="GO" id="GO:0045121">
    <property type="term" value="C:membrane raft"/>
    <property type="evidence" value="ECO:0007669"/>
    <property type="project" value="InterPro"/>
</dbReference>
<keyword evidence="2" id="KW-0519">Myristate</keyword>
<dbReference type="GO" id="GO:0001919">
    <property type="term" value="P:regulation of receptor recycling"/>
    <property type="evidence" value="ECO:0007669"/>
    <property type="project" value="InterPro"/>
</dbReference>
<sequence>MGNCSSCLGNRRRDVYEEDDESRLLFDDPNGVHYGSFGEQQMNGHEDPQEVQREIEALQRVVARTSDNMVDVYEIAPHDKSMHAAAAAPYAYAGQEARMARYQNLLSKLSHDELATAARVDWEAADDDNIEMQGNTLPVKAEATEPLVGDFADAAAAMR</sequence>
<evidence type="ECO:0000256" key="3">
    <source>
        <dbReference type="ARBA" id="ARBA00023136"/>
    </source>
</evidence>
<keyword evidence="7" id="KW-1185">Reference proteome</keyword>
<dbReference type="Pfam" id="PF15454">
    <property type="entry name" value="LAMTOR"/>
    <property type="match status" value="1"/>
</dbReference>
<comment type="caution">
    <text evidence="6">The sequence shown here is derived from an EMBL/GenBank/DDBJ whole genome shotgun (WGS) entry which is preliminary data.</text>
</comment>
<dbReference type="GO" id="GO:0031902">
    <property type="term" value="C:late endosome membrane"/>
    <property type="evidence" value="ECO:0007669"/>
    <property type="project" value="InterPro"/>
</dbReference>
<dbReference type="SMART" id="SM01262">
    <property type="entry name" value="LAMTOR"/>
    <property type="match status" value="1"/>
</dbReference>
<dbReference type="EMBL" id="MU838998">
    <property type="protein sequence ID" value="KAK1772008.1"/>
    <property type="molecule type" value="Genomic_DNA"/>
</dbReference>
<dbReference type="AlphaFoldDB" id="A0AAJ0CAN2"/>
<name>A0AAJ0CAN2_9PEZI</name>
<keyword evidence="3" id="KW-0472">Membrane</keyword>
<accession>A0AAJ0CAN2</accession>
<evidence type="ECO:0000256" key="2">
    <source>
        <dbReference type="ARBA" id="ARBA00022707"/>
    </source>
</evidence>
<evidence type="ECO:0000313" key="6">
    <source>
        <dbReference type="EMBL" id="KAK1772008.1"/>
    </source>
</evidence>
<dbReference type="GO" id="GO:0043410">
    <property type="term" value="P:positive regulation of MAPK cascade"/>
    <property type="evidence" value="ECO:0007669"/>
    <property type="project" value="InterPro"/>
</dbReference>
<evidence type="ECO:0000256" key="5">
    <source>
        <dbReference type="ARBA" id="ARBA00023288"/>
    </source>
</evidence>
<evidence type="ECO:0000256" key="1">
    <source>
        <dbReference type="ARBA" id="ARBA00004308"/>
    </source>
</evidence>
<organism evidence="6 7">
    <name type="scientific">Phialemonium atrogriseum</name>
    <dbReference type="NCBI Taxonomy" id="1093897"/>
    <lineage>
        <taxon>Eukaryota</taxon>
        <taxon>Fungi</taxon>
        <taxon>Dikarya</taxon>
        <taxon>Ascomycota</taxon>
        <taxon>Pezizomycotina</taxon>
        <taxon>Sordariomycetes</taxon>
        <taxon>Sordariomycetidae</taxon>
        <taxon>Cephalothecales</taxon>
        <taxon>Cephalothecaceae</taxon>
        <taxon>Phialemonium</taxon>
    </lineage>
</organism>
<keyword evidence="5" id="KW-0449">Lipoprotein</keyword>
<dbReference type="GO" id="GO:0032008">
    <property type="term" value="P:positive regulation of TOR signaling"/>
    <property type="evidence" value="ECO:0007669"/>
    <property type="project" value="InterPro"/>
</dbReference>
<reference evidence="6" key="1">
    <citation type="submission" date="2023-06" db="EMBL/GenBank/DDBJ databases">
        <title>Genome-scale phylogeny and comparative genomics of the fungal order Sordariales.</title>
        <authorList>
            <consortium name="Lawrence Berkeley National Laboratory"/>
            <person name="Hensen N."/>
            <person name="Bonometti L."/>
            <person name="Westerberg I."/>
            <person name="Brannstrom I.O."/>
            <person name="Guillou S."/>
            <person name="Cros-Aarteil S."/>
            <person name="Calhoun S."/>
            <person name="Haridas S."/>
            <person name="Kuo A."/>
            <person name="Mondo S."/>
            <person name="Pangilinan J."/>
            <person name="Riley R."/>
            <person name="Labutti K."/>
            <person name="Andreopoulos B."/>
            <person name="Lipzen A."/>
            <person name="Chen C."/>
            <person name="Yanf M."/>
            <person name="Daum C."/>
            <person name="Ng V."/>
            <person name="Clum A."/>
            <person name="Steindorff A."/>
            <person name="Ohm R."/>
            <person name="Martin F."/>
            <person name="Silar P."/>
            <person name="Natvig D."/>
            <person name="Lalanne C."/>
            <person name="Gautier V."/>
            <person name="Ament-Velasquez S.L."/>
            <person name="Kruys A."/>
            <person name="Hutchinson M.I."/>
            <person name="Powell A.J."/>
            <person name="Barry K."/>
            <person name="Miller A.N."/>
            <person name="Grigoriev I.V."/>
            <person name="Debuchy R."/>
            <person name="Gladieux P."/>
            <person name="Thoren M.H."/>
            <person name="Johannesson H."/>
        </authorList>
    </citation>
    <scope>NUCLEOTIDE SEQUENCE</scope>
    <source>
        <strain evidence="6">8032-3</strain>
    </source>
</reference>
<dbReference type="GO" id="GO:0071986">
    <property type="term" value="C:Ragulator complex"/>
    <property type="evidence" value="ECO:0007669"/>
    <property type="project" value="InterPro"/>
</dbReference>
<dbReference type="GeneID" id="85312792"/>
<evidence type="ECO:0000313" key="7">
    <source>
        <dbReference type="Proteomes" id="UP001244011"/>
    </source>
</evidence>
<proteinExistence type="predicted"/>
<protein>
    <submittedName>
        <fullName evidence="6">Late endosomal/lysosomal adaptor and MAPK and MTOR activator-domain-containing protein</fullName>
    </submittedName>
</protein>
<dbReference type="GO" id="GO:0016197">
    <property type="term" value="P:endosomal transport"/>
    <property type="evidence" value="ECO:0007669"/>
    <property type="project" value="InterPro"/>
</dbReference>
<dbReference type="Proteomes" id="UP001244011">
    <property type="component" value="Unassembled WGS sequence"/>
</dbReference>
<dbReference type="RefSeq" id="XP_060288221.1">
    <property type="nucleotide sequence ID" value="XM_060429605.1"/>
</dbReference>
<dbReference type="InterPro" id="IPR028209">
    <property type="entry name" value="LAMTOR1/MEH1"/>
</dbReference>
<keyword evidence="4" id="KW-0564">Palmitate</keyword>